<evidence type="ECO:0000256" key="2">
    <source>
        <dbReference type="ARBA" id="ARBA00005262"/>
    </source>
</evidence>
<dbReference type="EMBL" id="NGUO01000008">
    <property type="protein sequence ID" value="OWS71787.1"/>
    <property type="molecule type" value="Genomic_DNA"/>
</dbReference>
<dbReference type="Proteomes" id="UP000198104">
    <property type="component" value="Unassembled WGS sequence"/>
</dbReference>
<feature type="transmembrane region" description="Helical" evidence="7">
    <location>
        <begin position="131"/>
        <end position="150"/>
    </location>
</feature>
<dbReference type="PANTHER" id="PTHR43663">
    <property type="entry name" value="CHROMATE TRANSPORT PROTEIN-RELATED"/>
    <property type="match status" value="1"/>
</dbReference>
<keyword evidence="4 7" id="KW-0812">Transmembrane</keyword>
<dbReference type="OrthoDB" id="556585at2"/>
<reference evidence="8 9" key="1">
    <citation type="submission" date="2017-05" db="EMBL/GenBank/DDBJ databases">
        <title>Polynucleobacter sp. MWH-K35W1 isolated from the permanently anoxic monimolimnion of a meromictic lake.</title>
        <authorList>
            <person name="Hahn M.W."/>
        </authorList>
    </citation>
    <scope>NUCLEOTIDE SEQUENCE [LARGE SCALE GENOMIC DNA]</scope>
    <source>
        <strain evidence="8 9">MWH-K35W1</strain>
    </source>
</reference>
<accession>A0A254QA63</accession>
<dbReference type="InterPro" id="IPR003370">
    <property type="entry name" value="Chromate_transpt"/>
</dbReference>
<organism evidence="8 9">
    <name type="scientific">Polynucleobacter aenigmaticus</name>
    <dbReference type="NCBI Taxonomy" id="1743164"/>
    <lineage>
        <taxon>Bacteria</taxon>
        <taxon>Pseudomonadati</taxon>
        <taxon>Pseudomonadota</taxon>
        <taxon>Betaproteobacteria</taxon>
        <taxon>Burkholderiales</taxon>
        <taxon>Burkholderiaceae</taxon>
        <taxon>Polynucleobacter</taxon>
    </lineage>
</organism>
<evidence type="ECO:0000256" key="6">
    <source>
        <dbReference type="ARBA" id="ARBA00023136"/>
    </source>
</evidence>
<sequence>MSLLIQLTLSFALLSILAVGGGTAVLPEMQSLLAHQFGIDHTQFVHIYSFGQLAPGPNMLMVLVIGYQLAGLIGAGVVLLSFFLPSSILCFYVGRLWNRFGESPWRRAVQNALEPISLGLMASGVYAVGKASIVSGITAALALVSFYLILKTKINPVWVILGSGGFGALLMTYLK</sequence>
<dbReference type="AlphaFoldDB" id="A0A254QA63"/>
<comment type="subcellular location">
    <subcellularLocation>
        <location evidence="1">Cell membrane</location>
        <topology evidence="1">Multi-pass membrane protein</topology>
    </subcellularLocation>
</comment>
<proteinExistence type="inferred from homology"/>
<gene>
    <name evidence="8" type="ORF">CBI30_04845</name>
</gene>
<keyword evidence="5 7" id="KW-1133">Transmembrane helix</keyword>
<evidence type="ECO:0000256" key="4">
    <source>
        <dbReference type="ARBA" id="ARBA00022692"/>
    </source>
</evidence>
<evidence type="ECO:0000256" key="1">
    <source>
        <dbReference type="ARBA" id="ARBA00004651"/>
    </source>
</evidence>
<comment type="similarity">
    <text evidence="2">Belongs to the chromate ion transporter (CHR) (TC 2.A.51) family.</text>
</comment>
<feature type="transmembrane region" description="Helical" evidence="7">
    <location>
        <begin position="156"/>
        <end position="174"/>
    </location>
</feature>
<dbReference type="GO" id="GO:0005886">
    <property type="term" value="C:plasma membrane"/>
    <property type="evidence" value="ECO:0007669"/>
    <property type="project" value="UniProtKB-SubCell"/>
</dbReference>
<dbReference type="RefSeq" id="WP_088527192.1">
    <property type="nucleotide sequence ID" value="NZ_NGUO01000008.1"/>
</dbReference>
<dbReference type="PANTHER" id="PTHR43663:SF1">
    <property type="entry name" value="CHROMATE TRANSPORTER"/>
    <property type="match status" value="1"/>
</dbReference>
<comment type="caution">
    <text evidence="8">The sequence shown here is derived from an EMBL/GenBank/DDBJ whole genome shotgun (WGS) entry which is preliminary data.</text>
</comment>
<feature type="transmembrane region" description="Helical" evidence="7">
    <location>
        <begin position="65"/>
        <end position="93"/>
    </location>
</feature>
<name>A0A254QA63_9BURK</name>
<evidence type="ECO:0000313" key="9">
    <source>
        <dbReference type="Proteomes" id="UP000198104"/>
    </source>
</evidence>
<evidence type="ECO:0008006" key="10">
    <source>
        <dbReference type="Google" id="ProtNLM"/>
    </source>
</evidence>
<dbReference type="Pfam" id="PF02417">
    <property type="entry name" value="Chromate_transp"/>
    <property type="match status" value="1"/>
</dbReference>
<evidence type="ECO:0000256" key="3">
    <source>
        <dbReference type="ARBA" id="ARBA00022475"/>
    </source>
</evidence>
<evidence type="ECO:0000256" key="5">
    <source>
        <dbReference type="ARBA" id="ARBA00022989"/>
    </source>
</evidence>
<dbReference type="GO" id="GO:0015109">
    <property type="term" value="F:chromate transmembrane transporter activity"/>
    <property type="evidence" value="ECO:0007669"/>
    <property type="project" value="InterPro"/>
</dbReference>
<keyword evidence="9" id="KW-1185">Reference proteome</keyword>
<protein>
    <recommendedName>
        <fullName evidence="10">Chromate transporter</fullName>
    </recommendedName>
</protein>
<evidence type="ECO:0000256" key="7">
    <source>
        <dbReference type="SAM" id="Phobius"/>
    </source>
</evidence>
<evidence type="ECO:0000313" key="8">
    <source>
        <dbReference type="EMBL" id="OWS71787.1"/>
    </source>
</evidence>
<keyword evidence="3" id="KW-1003">Cell membrane</keyword>
<keyword evidence="6 7" id="KW-0472">Membrane</keyword>
<dbReference type="InterPro" id="IPR052518">
    <property type="entry name" value="CHR_Transporter"/>
</dbReference>